<dbReference type="GO" id="GO:0016740">
    <property type="term" value="F:transferase activity"/>
    <property type="evidence" value="ECO:0007669"/>
    <property type="project" value="UniProtKB-KW"/>
</dbReference>
<proteinExistence type="predicted"/>
<organism evidence="3 4">
    <name type="scientific">Paenibacillus contaminans</name>
    <dbReference type="NCBI Taxonomy" id="450362"/>
    <lineage>
        <taxon>Bacteria</taxon>
        <taxon>Bacillati</taxon>
        <taxon>Bacillota</taxon>
        <taxon>Bacilli</taxon>
        <taxon>Bacillales</taxon>
        <taxon>Paenibacillaceae</taxon>
        <taxon>Paenibacillus</taxon>
    </lineage>
</organism>
<dbReference type="AlphaFoldDB" id="A0A329MZS8"/>
<comment type="caution">
    <text evidence="3">The sequence shown here is derived from an EMBL/GenBank/DDBJ whole genome shotgun (WGS) entry which is preliminary data.</text>
</comment>
<name>A0A329MZS8_9BACL</name>
<dbReference type="RefSeq" id="WP_113029096.1">
    <property type="nucleotide sequence ID" value="NZ_QMFB01000001.1"/>
</dbReference>
<sequence length="257" mass="29421">MSSKNEAFSNAVSQYLAYTKMPWGKLFYLTAWNQIDSHLESFENSILDIGCGFGITSLEYSRRGCQVTGIDPTPEMLRIAHEDAEREGLTTTFINADFQSASRLADRYDTIYCHNILEYVEDPRGFIKRIGDKQSKHGMLSLIAHNPAAKILKKAIVNKDPEDALASIGNTREYSSIIQTDLTVYSIEEIKKWLHECGYEVQNTYGIHNVYGYITDNEIKQDEAWNDKIVKLEMELGKLQPFKDIALFTHYIATKRR</sequence>
<evidence type="ECO:0000313" key="3">
    <source>
        <dbReference type="EMBL" id="RAV22987.1"/>
    </source>
</evidence>
<protein>
    <recommendedName>
        <fullName evidence="2">Methyltransferase domain-containing protein</fullName>
    </recommendedName>
</protein>
<dbReference type="EMBL" id="QMFB01000001">
    <property type="protein sequence ID" value="RAV22987.1"/>
    <property type="molecule type" value="Genomic_DNA"/>
</dbReference>
<dbReference type="Proteomes" id="UP000250369">
    <property type="component" value="Unassembled WGS sequence"/>
</dbReference>
<dbReference type="SUPFAM" id="SSF53335">
    <property type="entry name" value="S-adenosyl-L-methionine-dependent methyltransferases"/>
    <property type="match status" value="1"/>
</dbReference>
<dbReference type="OrthoDB" id="2575094at2"/>
<keyword evidence="1" id="KW-0808">Transferase</keyword>
<evidence type="ECO:0000256" key="1">
    <source>
        <dbReference type="ARBA" id="ARBA00022679"/>
    </source>
</evidence>
<dbReference type="InterPro" id="IPR029063">
    <property type="entry name" value="SAM-dependent_MTases_sf"/>
</dbReference>
<dbReference type="CDD" id="cd02440">
    <property type="entry name" value="AdoMet_MTases"/>
    <property type="match status" value="1"/>
</dbReference>
<evidence type="ECO:0000313" key="4">
    <source>
        <dbReference type="Proteomes" id="UP000250369"/>
    </source>
</evidence>
<feature type="domain" description="Methyltransferase" evidence="2">
    <location>
        <begin position="46"/>
        <end position="129"/>
    </location>
</feature>
<dbReference type="Gene3D" id="3.40.50.150">
    <property type="entry name" value="Vaccinia Virus protein VP39"/>
    <property type="match status" value="1"/>
</dbReference>
<keyword evidence="4" id="KW-1185">Reference proteome</keyword>
<dbReference type="Pfam" id="PF13649">
    <property type="entry name" value="Methyltransf_25"/>
    <property type="match status" value="1"/>
</dbReference>
<gene>
    <name evidence="3" type="ORF">DQG23_01945</name>
</gene>
<evidence type="ECO:0000259" key="2">
    <source>
        <dbReference type="Pfam" id="PF13649"/>
    </source>
</evidence>
<accession>A0A329MZS8</accession>
<dbReference type="PANTHER" id="PTHR43861">
    <property type="entry name" value="TRANS-ACONITATE 2-METHYLTRANSFERASE-RELATED"/>
    <property type="match status" value="1"/>
</dbReference>
<reference evidence="3 4" key="1">
    <citation type="journal article" date="2009" name="Int. J. Syst. Evol. Microbiol.">
        <title>Paenibacillus contaminans sp. nov., isolated from a contaminated laboratory plate.</title>
        <authorList>
            <person name="Chou J.H."/>
            <person name="Lee J.H."/>
            <person name="Lin M.C."/>
            <person name="Chang P.S."/>
            <person name="Arun A.B."/>
            <person name="Young C.C."/>
            <person name="Chen W.M."/>
        </authorList>
    </citation>
    <scope>NUCLEOTIDE SEQUENCE [LARGE SCALE GENOMIC DNA]</scope>
    <source>
        <strain evidence="3 4">CKOBP-6</strain>
    </source>
</reference>
<dbReference type="InterPro" id="IPR041698">
    <property type="entry name" value="Methyltransf_25"/>
</dbReference>